<gene>
    <name evidence="1" type="ORF">OCTVUL_1B008861</name>
</gene>
<reference evidence="1" key="1">
    <citation type="submission" date="2023-08" db="EMBL/GenBank/DDBJ databases">
        <authorList>
            <person name="Alioto T."/>
            <person name="Alioto T."/>
            <person name="Gomez Garrido J."/>
        </authorList>
    </citation>
    <scope>NUCLEOTIDE SEQUENCE</scope>
</reference>
<evidence type="ECO:0000313" key="1">
    <source>
        <dbReference type="EMBL" id="CAI9714804.1"/>
    </source>
</evidence>
<protein>
    <submittedName>
        <fullName evidence="1">Uncharacterized protein</fullName>
    </submittedName>
</protein>
<dbReference type="Proteomes" id="UP001162480">
    <property type="component" value="Chromosome 1"/>
</dbReference>
<sequence length="101" mass="10475">MSISSNNPTTGSVEVPMQKWSDIATGVIYHVVNGALVYNVGIRRGSSVSISSGRGVCISDIIIMAISSCVCGRSVNNSTAFSNGNIAVGFNINIIAIPVSR</sequence>
<keyword evidence="2" id="KW-1185">Reference proteome</keyword>
<organism evidence="1 2">
    <name type="scientific">Octopus vulgaris</name>
    <name type="common">Common octopus</name>
    <dbReference type="NCBI Taxonomy" id="6645"/>
    <lineage>
        <taxon>Eukaryota</taxon>
        <taxon>Metazoa</taxon>
        <taxon>Spiralia</taxon>
        <taxon>Lophotrochozoa</taxon>
        <taxon>Mollusca</taxon>
        <taxon>Cephalopoda</taxon>
        <taxon>Coleoidea</taxon>
        <taxon>Octopodiformes</taxon>
        <taxon>Octopoda</taxon>
        <taxon>Incirrata</taxon>
        <taxon>Octopodidae</taxon>
        <taxon>Octopus</taxon>
    </lineage>
</organism>
<dbReference type="AlphaFoldDB" id="A0AA36AEU8"/>
<dbReference type="EMBL" id="OX597814">
    <property type="protein sequence ID" value="CAI9714804.1"/>
    <property type="molecule type" value="Genomic_DNA"/>
</dbReference>
<accession>A0AA36AEU8</accession>
<evidence type="ECO:0000313" key="2">
    <source>
        <dbReference type="Proteomes" id="UP001162480"/>
    </source>
</evidence>
<name>A0AA36AEU8_OCTVU</name>
<proteinExistence type="predicted"/>